<dbReference type="EMBL" id="VSRR010003778">
    <property type="protein sequence ID" value="MPC37421.1"/>
    <property type="molecule type" value="Genomic_DNA"/>
</dbReference>
<accession>A0A5B7ES91</accession>
<gene>
    <name evidence="1" type="ORF">E2C01_030899</name>
</gene>
<organism evidence="1 2">
    <name type="scientific">Portunus trituberculatus</name>
    <name type="common">Swimming crab</name>
    <name type="synonym">Neptunus trituberculatus</name>
    <dbReference type="NCBI Taxonomy" id="210409"/>
    <lineage>
        <taxon>Eukaryota</taxon>
        <taxon>Metazoa</taxon>
        <taxon>Ecdysozoa</taxon>
        <taxon>Arthropoda</taxon>
        <taxon>Crustacea</taxon>
        <taxon>Multicrustacea</taxon>
        <taxon>Malacostraca</taxon>
        <taxon>Eumalacostraca</taxon>
        <taxon>Eucarida</taxon>
        <taxon>Decapoda</taxon>
        <taxon>Pleocyemata</taxon>
        <taxon>Brachyura</taxon>
        <taxon>Eubrachyura</taxon>
        <taxon>Portunoidea</taxon>
        <taxon>Portunidae</taxon>
        <taxon>Portuninae</taxon>
        <taxon>Portunus</taxon>
    </lineage>
</organism>
<protein>
    <submittedName>
        <fullName evidence="1">Uncharacterized protein</fullName>
    </submittedName>
</protein>
<comment type="caution">
    <text evidence="1">The sequence shown here is derived from an EMBL/GenBank/DDBJ whole genome shotgun (WGS) entry which is preliminary data.</text>
</comment>
<dbReference type="AlphaFoldDB" id="A0A5B7ES91"/>
<sequence length="65" mass="7159">MAALSLRCPVTPLQPRPLALCVKITHATETCVTSAPTFGWQALPLGSDCVHQSPLLYHYRRVKTI</sequence>
<keyword evidence="2" id="KW-1185">Reference proteome</keyword>
<proteinExistence type="predicted"/>
<evidence type="ECO:0000313" key="1">
    <source>
        <dbReference type="EMBL" id="MPC37421.1"/>
    </source>
</evidence>
<dbReference type="Proteomes" id="UP000324222">
    <property type="component" value="Unassembled WGS sequence"/>
</dbReference>
<evidence type="ECO:0000313" key="2">
    <source>
        <dbReference type="Proteomes" id="UP000324222"/>
    </source>
</evidence>
<name>A0A5B7ES91_PORTR</name>
<reference evidence="1 2" key="1">
    <citation type="submission" date="2019-05" db="EMBL/GenBank/DDBJ databases">
        <title>Another draft genome of Portunus trituberculatus and its Hox gene families provides insights of decapod evolution.</title>
        <authorList>
            <person name="Jeong J.-H."/>
            <person name="Song I."/>
            <person name="Kim S."/>
            <person name="Choi T."/>
            <person name="Kim D."/>
            <person name="Ryu S."/>
            <person name="Kim W."/>
        </authorList>
    </citation>
    <scope>NUCLEOTIDE SEQUENCE [LARGE SCALE GENOMIC DNA]</scope>
    <source>
        <tissue evidence="1">Muscle</tissue>
    </source>
</reference>